<feature type="transmembrane region" description="Helical" evidence="1">
    <location>
        <begin position="63"/>
        <end position="85"/>
    </location>
</feature>
<dbReference type="InterPro" id="IPR036259">
    <property type="entry name" value="MFS_trans_sf"/>
</dbReference>
<dbReference type="AlphaFoldDB" id="A0A432GJS5"/>
<comment type="caution">
    <text evidence="2">The sequence shown here is derived from an EMBL/GenBank/DDBJ whole genome shotgun (WGS) entry which is preliminary data.</text>
</comment>
<organism evidence="2 3">
    <name type="scientific">SAR324 cluster bacterium</name>
    <dbReference type="NCBI Taxonomy" id="2024889"/>
    <lineage>
        <taxon>Bacteria</taxon>
        <taxon>Deltaproteobacteria</taxon>
        <taxon>SAR324 cluster</taxon>
    </lineage>
</organism>
<reference evidence="2 3" key="1">
    <citation type="submission" date="2018-06" db="EMBL/GenBank/DDBJ databases">
        <title>Combined omics and stable isotope probing to characterize newly discovered Mariana Back-Arc vent microbial communities.</title>
        <authorList>
            <person name="Trembath-Reichert E."/>
            <person name="Huber J.A."/>
        </authorList>
    </citation>
    <scope>NUCLEOTIDE SEQUENCE [LARGE SCALE GENOMIC DNA]</scope>
    <source>
        <strain evidence="2">MAG 58</strain>
    </source>
</reference>
<accession>A0A432GJS5</accession>
<dbReference type="EMBL" id="QNZK01000281">
    <property type="protein sequence ID" value="RTZ83370.1"/>
    <property type="molecule type" value="Genomic_DNA"/>
</dbReference>
<sequence>SERQLYFTLFLITVPLVALASQLTEIPLVLIMMIVVFLSTGALPVENTLLVRYAPSHRHGLFFGMKFLLGFGFSASGIYLSGWIFDLTGSFLWLYGLLVLLASSVAAIAFFLPGQRVLQPA</sequence>
<evidence type="ECO:0000313" key="2">
    <source>
        <dbReference type="EMBL" id="RTZ83370.1"/>
    </source>
</evidence>
<keyword evidence="1" id="KW-1133">Transmembrane helix</keyword>
<proteinExistence type="predicted"/>
<keyword evidence="1" id="KW-0812">Transmembrane</keyword>
<evidence type="ECO:0000313" key="3">
    <source>
        <dbReference type="Proteomes" id="UP000287917"/>
    </source>
</evidence>
<dbReference type="SUPFAM" id="SSF103473">
    <property type="entry name" value="MFS general substrate transporter"/>
    <property type="match status" value="1"/>
</dbReference>
<feature type="transmembrane region" description="Helical" evidence="1">
    <location>
        <begin position="30"/>
        <end position="51"/>
    </location>
</feature>
<keyword evidence="1" id="KW-0472">Membrane</keyword>
<dbReference type="Gene3D" id="1.20.1250.20">
    <property type="entry name" value="MFS general substrate transporter like domains"/>
    <property type="match status" value="1"/>
</dbReference>
<gene>
    <name evidence="2" type="ORF">DSY96_08030</name>
</gene>
<dbReference type="Proteomes" id="UP000287917">
    <property type="component" value="Unassembled WGS sequence"/>
</dbReference>
<feature type="transmembrane region" description="Helical" evidence="1">
    <location>
        <begin position="91"/>
        <end position="112"/>
    </location>
</feature>
<evidence type="ECO:0000256" key="1">
    <source>
        <dbReference type="SAM" id="Phobius"/>
    </source>
</evidence>
<feature type="non-terminal residue" evidence="2">
    <location>
        <position position="1"/>
    </location>
</feature>
<name>A0A432GJS5_9DELT</name>
<protein>
    <submittedName>
        <fullName evidence="2">MFS transporter</fullName>
    </submittedName>
</protein>